<name>A0A3A5KIS6_9HYPH</name>
<dbReference type="EMBL" id="QZWZ01000026">
    <property type="protein sequence ID" value="RJT32616.1"/>
    <property type="molecule type" value="Genomic_DNA"/>
</dbReference>
<keyword evidence="2" id="KW-1185">Reference proteome</keyword>
<gene>
    <name evidence="1" type="ORF">D3227_26735</name>
</gene>
<dbReference type="AlphaFoldDB" id="A0A3A5KIS6"/>
<dbReference type="Proteomes" id="UP000272706">
    <property type="component" value="Unassembled WGS sequence"/>
</dbReference>
<reference evidence="1 2" key="1">
    <citation type="submission" date="2018-09" db="EMBL/GenBank/DDBJ databases">
        <title>Mesorhizobium carmichaelinearum sp. nov. isolated from Carmichaelinea spp. root nodules in New Zealand.</title>
        <authorList>
            <person name="De Meyer S.E."/>
        </authorList>
    </citation>
    <scope>NUCLEOTIDE SEQUENCE [LARGE SCALE GENOMIC DNA]</scope>
    <source>
        <strain evidence="1 2">ICMP19557</strain>
    </source>
</reference>
<sequence length="125" mass="13615">MVEARIEGAGLSLAEITERHMAAQKAAADVVREWGDRLYPSGEASPEGYDRLAAGDVSSVAYASALLAVVTEEATSRRIVMEYRPLDYQESIRKLVYISAFLIAAEVRLEESEMAMVMEAAAPFG</sequence>
<dbReference type="RefSeq" id="WP_120017266.1">
    <property type="nucleotide sequence ID" value="NZ_QZWZ01000026.1"/>
</dbReference>
<organism evidence="1 2">
    <name type="scientific">Mesorhizobium waimense</name>
    <dbReference type="NCBI Taxonomy" id="1300307"/>
    <lineage>
        <taxon>Bacteria</taxon>
        <taxon>Pseudomonadati</taxon>
        <taxon>Pseudomonadota</taxon>
        <taxon>Alphaproteobacteria</taxon>
        <taxon>Hyphomicrobiales</taxon>
        <taxon>Phyllobacteriaceae</taxon>
        <taxon>Mesorhizobium</taxon>
    </lineage>
</organism>
<protein>
    <submittedName>
        <fullName evidence="1">Uncharacterized protein</fullName>
    </submittedName>
</protein>
<evidence type="ECO:0000313" key="1">
    <source>
        <dbReference type="EMBL" id="RJT32616.1"/>
    </source>
</evidence>
<proteinExistence type="predicted"/>
<dbReference type="OrthoDB" id="8371872at2"/>
<comment type="caution">
    <text evidence="1">The sequence shown here is derived from an EMBL/GenBank/DDBJ whole genome shotgun (WGS) entry which is preliminary data.</text>
</comment>
<evidence type="ECO:0000313" key="2">
    <source>
        <dbReference type="Proteomes" id="UP000272706"/>
    </source>
</evidence>
<accession>A0A3A5KIS6</accession>